<dbReference type="PANTHER" id="PTHR23193">
    <property type="entry name" value="NUCLEAR PORE COMPLEX PROTEIN NUP"/>
    <property type="match status" value="1"/>
</dbReference>
<feature type="compositionally biased region" description="Basic and acidic residues" evidence="5">
    <location>
        <begin position="1104"/>
        <end position="1114"/>
    </location>
</feature>
<gene>
    <name evidence="7" type="ORF">AB675_11536</name>
</gene>
<feature type="coiled-coil region" evidence="4">
    <location>
        <begin position="1124"/>
        <end position="1162"/>
    </location>
</feature>
<dbReference type="GO" id="GO:0005643">
    <property type="term" value="C:nuclear pore"/>
    <property type="evidence" value="ECO:0007669"/>
    <property type="project" value="TreeGrafter"/>
</dbReference>
<dbReference type="OrthoDB" id="248320at2759"/>
<evidence type="ECO:0000256" key="5">
    <source>
        <dbReference type="SAM" id="MobiDB-lite"/>
    </source>
</evidence>
<dbReference type="InterPro" id="IPR015943">
    <property type="entry name" value="WD40/YVTN_repeat-like_dom_sf"/>
</dbReference>
<evidence type="ECO:0000259" key="6">
    <source>
        <dbReference type="Pfam" id="PF16755"/>
    </source>
</evidence>
<feature type="compositionally biased region" description="Low complexity" evidence="5">
    <location>
        <begin position="969"/>
        <end position="978"/>
    </location>
</feature>
<reference evidence="7 8" key="1">
    <citation type="submission" date="2015-06" db="EMBL/GenBank/DDBJ databases">
        <title>Draft genome of the ant-associated black yeast Phialophora attae CBS 131958.</title>
        <authorList>
            <person name="Moreno L.F."/>
            <person name="Stielow B.J."/>
            <person name="de Hoog S."/>
            <person name="Vicente V.A."/>
            <person name="Weiss V.A."/>
            <person name="de Vries M."/>
            <person name="Cruz L.M."/>
            <person name="Souza E.M."/>
        </authorList>
    </citation>
    <scope>NUCLEOTIDE SEQUENCE [LARGE SCALE GENOMIC DNA]</scope>
    <source>
        <strain evidence="7 8">CBS 131958</strain>
    </source>
</reference>
<dbReference type="GO" id="GO:0006405">
    <property type="term" value="P:RNA export from nucleus"/>
    <property type="evidence" value="ECO:0007669"/>
    <property type="project" value="TreeGrafter"/>
</dbReference>
<dbReference type="InterPro" id="IPR026054">
    <property type="entry name" value="Nucleoporin"/>
</dbReference>
<feature type="compositionally biased region" description="Polar residues" evidence="5">
    <location>
        <begin position="458"/>
        <end position="476"/>
    </location>
</feature>
<evidence type="ECO:0000256" key="4">
    <source>
        <dbReference type="SAM" id="Coils"/>
    </source>
</evidence>
<feature type="compositionally biased region" description="Low complexity" evidence="5">
    <location>
        <begin position="945"/>
        <end position="954"/>
    </location>
</feature>
<proteinExistence type="predicted"/>
<feature type="compositionally biased region" description="Polar residues" evidence="5">
    <location>
        <begin position="495"/>
        <end position="513"/>
    </location>
</feature>
<dbReference type="RefSeq" id="XP_017999939.1">
    <property type="nucleotide sequence ID" value="XM_018140393.1"/>
</dbReference>
<feature type="domain" description="Nucleoporin Nup159/Nup146 N-terminal" evidence="6">
    <location>
        <begin position="58"/>
        <end position="437"/>
    </location>
</feature>
<feature type="region of interest" description="Disordered" evidence="5">
    <location>
        <begin position="455"/>
        <end position="513"/>
    </location>
</feature>
<comment type="subcellular location">
    <subcellularLocation>
        <location evidence="1">Nucleus</location>
    </subcellularLocation>
</comment>
<feature type="compositionally biased region" description="Polar residues" evidence="5">
    <location>
        <begin position="668"/>
        <end position="678"/>
    </location>
</feature>
<feature type="region of interest" description="Disordered" evidence="5">
    <location>
        <begin position="1"/>
        <end position="38"/>
    </location>
</feature>
<dbReference type="GO" id="GO:0006606">
    <property type="term" value="P:protein import into nucleus"/>
    <property type="evidence" value="ECO:0007669"/>
    <property type="project" value="TreeGrafter"/>
</dbReference>
<protein>
    <submittedName>
        <fullName evidence="7">Nucleoporin</fullName>
    </submittedName>
</protein>
<dbReference type="GO" id="GO:0008139">
    <property type="term" value="F:nuclear localization sequence binding"/>
    <property type="evidence" value="ECO:0007669"/>
    <property type="project" value="TreeGrafter"/>
</dbReference>
<name>A0A0N1H961_9EURO</name>
<dbReference type="VEuPathDB" id="FungiDB:AB675_11536"/>
<keyword evidence="2" id="KW-0813">Transport</keyword>
<keyword evidence="4" id="KW-0175">Coiled coil</keyword>
<dbReference type="InterPro" id="IPR039462">
    <property type="entry name" value="Nup159/Nup146_N"/>
</dbReference>
<dbReference type="STRING" id="1664694.A0A0N1H961"/>
<feature type="compositionally biased region" description="Polar residues" evidence="5">
    <location>
        <begin position="1020"/>
        <end position="1029"/>
    </location>
</feature>
<keyword evidence="8" id="KW-1185">Reference proteome</keyword>
<comment type="caution">
    <text evidence="7">The sequence shown here is derived from an EMBL/GenBank/DDBJ whole genome shotgun (WGS) entry which is preliminary data.</text>
</comment>
<dbReference type="Pfam" id="PF16755">
    <property type="entry name" value="Beta-prop_NUP159_NUP214"/>
    <property type="match status" value="1"/>
</dbReference>
<feature type="compositionally biased region" description="Polar residues" evidence="5">
    <location>
        <begin position="838"/>
        <end position="849"/>
    </location>
</feature>
<sequence>MAFNSFAQAAKDNVTVSSPTAREGPELQEIQTGGLGLPGVQGEVKLRISEPWPSDALPPTTSSLLTVASSSGLLAAAGPNDLILTSTQQVRAVLLEKFDKQTNENPVRQYQPNLRIPRPRLSHVAFTADESALLVSAQDGGGIDAYSVRKIEEAKPAVSISTDGKALRSLVPNPAPDADLAPLVAAVTVEGGLLLADLRSGSLREGQNGSILRSGVSCVAWSPKGKALLAGLADGTAVQLKADGKEMALFPRLMSLEPNYYISNIAWLNNDSFFFVYALPDTDFPPQPCAYYIVGREPKTTNYTFQKLPDPIFLMGKERLPTAHYIARLRNFPPALSEVLLVAATSSSDVGLITKSEKSLSTDSDVANEFTSTIIEDDARRAVLPLSENSEDTSPIGMALDLSSTDTVIKPVPTNGELDESSHSVPQLLVLNNDGLLCSWWVIYNDSIEANTPYPGMTGSTEATPEQMSATDTTSKPVAEQAPQPSSPFKAPTSAFGQTGFGSNAPKQTGSIFGTPNISAEAAFGKSSTIGGAKSSWVSSGFGNASNPQGSSTGFGQPAFGAASSLGGNSTPAFGAASSPGGTSTPAFGAASSLGSNSAPAFGNPSTLGKPTFGQAPAKPAFGATGFGNAASSSSPFTNVGNSAQSGFASFASGNSFASQAAKDGDKSSSPFGQNTGKSFGGFGQGSQDNSISKPSPFGGLQTNGSFSAFNKPTSFKLDSTFQADKSAKDDNDSQPDAAGNTFGFGSSFGNMLGSKPKVTSPTRDKEEDMDEGNEQAPVPSFGRPPSQHQTQQPSSLVTPPSTIGQPKATPAPPVSNLFGSTPAQSTTPQPPPPATTGWSFSSVPSTTPKEAPAAKPSLFDQSAKAGPFSFGAAEKAPSSSPKIKEEPSSASDTADLEKIPSAPLPPDTMSKPRTNQSVDDPLPPDWTPANTIAAIKATEPSKSPAEIAPAEDAPLPPDPSRSQQKGVLSSEPSSLPSEEADDFSDFNETGEEDEEEAASEDEDEDSGPVVDSIEDPEQVATSPESSFKSGERSTEVSPTGGLFTKVNTNAAKQRPLFGEVGTSAPVFPPPKPQESPRSPSPIRNIFPTDRLRTEASRSVSAPADRRSVVDQRKQTYAQSGLAAQVQQTQQEELARQKQQQEETLRRRLAAETSELEELEDDDDERLREELMAPVVASETLDDFVTYQPSPAEEGAKSGVPAQIERLYRDINAMVDTFGINSRSLASFMKYQQEQPANANWPQVLTSETPKDALNDDWYLSDIDRLRAGQTALDTVVLEAQVEDVDGKLQYCQEVLSKDIIDLKMKFASIRKALNSRAKPEEALAAPLSAEQTAVQHDLRKAAAAVQSKLMQVEDALAILQAKVSVESGKPQKKPTIEAVTNTVLKMTKMAEQKSADIDLLERQLAKLGLKNALNESRQVTPNGTPGPRQLTSAVTPGSSVYHTPGSRFGGSTRSTPGRKLTQDNMAMIPSEDRERWQARAQRKKAVASMLRDVLQNRKQGTIIKA</sequence>
<feature type="compositionally biased region" description="Acidic residues" evidence="5">
    <location>
        <begin position="979"/>
        <end position="1018"/>
    </location>
</feature>
<feature type="compositionally biased region" description="Low complexity" evidence="5">
    <location>
        <begin position="785"/>
        <end position="796"/>
    </location>
</feature>
<dbReference type="Gene3D" id="2.130.10.10">
    <property type="entry name" value="YVTN repeat-like/Quinoprotein amine dehydrogenase"/>
    <property type="match status" value="1"/>
</dbReference>
<dbReference type="Proteomes" id="UP000038010">
    <property type="component" value="Unassembled WGS sequence"/>
</dbReference>
<dbReference type="SUPFAM" id="SSF117289">
    <property type="entry name" value="Nucleoporin domain"/>
    <property type="match status" value="1"/>
</dbReference>
<feature type="region of interest" description="Disordered" evidence="5">
    <location>
        <begin position="602"/>
        <end position="627"/>
    </location>
</feature>
<evidence type="ECO:0000256" key="2">
    <source>
        <dbReference type="ARBA" id="ARBA00022448"/>
    </source>
</evidence>
<evidence type="ECO:0000313" key="7">
    <source>
        <dbReference type="EMBL" id="KPI39976.1"/>
    </source>
</evidence>
<dbReference type="GO" id="GO:0017056">
    <property type="term" value="F:structural constituent of nuclear pore"/>
    <property type="evidence" value="ECO:0007669"/>
    <property type="project" value="TreeGrafter"/>
</dbReference>
<keyword evidence="3" id="KW-0539">Nucleus</keyword>
<feature type="compositionally biased region" description="Low complexity" evidence="5">
    <location>
        <begin position="873"/>
        <end position="882"/>
    </location>
</feature>
<organism evidence="7 8">
    <name type="scientific">Cyphellophora attinorum</name>
    <dbReference type="NCBI Taxonomy" id="1664694"/>
    <lineage>
        <taxon>Eukaryota</taxon>
        <taxon>Fungi</taxon>
        <taxon>Dikarya</taxon>
        <taxon>Ascomycota</taxon>
        <taxon>Pezizomycotina</taxon>
        <taxon>Eurotiomycetes</taxon>
        <taxon>Chaetothyriomycetidae</taxon>
        <taxon>Chaetothyriales</taxon>
        <taxon>Cyphellophoraceae</taxon>
        <taxon>Cyphellophora</taxon>
    </lineage>
</organism>
<evidence type="ECO:0000256" key="3">
    <source>
        <dbReference type="ARBA" id="ARBA00023242"/>
    </source>
</evidence>
<feature type="region of interest" description="Disordered" evidence="5">
    <location>
        <begin position="659"/>
        <end position="1124"/>
    </location>
</feature>
<dbReference type="EMBL" id="LFJN01000013">
    <property type="protein sequence ID" value="KPI39976.1"/>
    <property type="molecule type" value="Genomic_DNA"/>
</dbReference>
<dbReference type="GeneID" id="28732274"/>
<evidence type="ECO:0000313" key="8">
    <source>
        <dbReference type="Proteomes" id="UP000038010"/>
    </source>
</evidence>
<feature type="compositionally biased region" description="Polar residues" evidence="5">
    <location>
        <begin position="701"/>
        <end position="724"/>
    </location>
</feature>
<accession>A0A0N1H961</accession>
<evidence type="ECO:0000256" key="1">
    <source>
        <dbReference type="ARBA" id="ARBA00004123"/>
    </source>
</evidence>
<dbReference type="PANTHER" id="PTHR23193:SF23">
    <property type="entry name" value="NUCLEAR PORE COMPLEX PROTEIN NUP153"/>
    <property type="match status" value="1"/>
</dbReference>